<evidence type="ECO:0000256" key="3">
    <source>
        <dbReference type="ARBA" id="ARBA00022692"/>
    </source>
</evidence>
<feature type="domain" description="EamA" evidence="7">
    <location>
        <begin position="157"/>
        <end position="292"/>
    </location>
</feature>
<dbReference type="InterPro" id="IPR050638">
    <property type="entry name" value="AA-Vitamin_Transporters"/>
</dbReference>
<feature type="transmembrane region" description="Helical" evidence="6">
    <location>
        <begin position="71"/>
        <end position="90"/>
    </location>
</feature>
<sequence>MAPWIAFTLLAALMQTVRTAGQKRMAGSLSPMAATTARYLFGLPFAVAYLLLFASDEPVSATRAALGSIRFIGYAALAGLAQILATYWLIRLLTLRNFAIGTVFSKTEVILTAVLGSIFFAASLPGAGWIAVLVGTAGVLMLAAPSNSLKLEPHSLTLGLLAGLGFALTALWLRAASISLQGSPVEAAAVTLVCTVALQSLVCVVYLAWAERQQLARLARELPLGLFIGVTSVLGSIGWYTAMTYQEAALVRALGQIELIFALLLGRFWFGERLSPREIAGLALVTACVVTLLLL</sequence>
<dbReference type="InterPro" id="IPR037185">
    <property type="entry name" value="EmrE-like"/>
</dbReference>
<dbReference type="OrthoDB" id="6707471at2"/>
<dbReference type="SUPFAM" id="SSF103481">
    <property type="entry name" value="Multidrug resistance efflux transporter EmrE"/>
    <property type="match status" value="2"/>
</dbReference>
<keyword evidence="5 6" id="KW-0472">Membrane</keyword>
<accession>A0A5P9NPU1</accession>
<evidence type="ECO:0000313" key="9">
    <source>
        <dbReference type="Proteomes" id="UP000326287"/>
    </source>
</evidence>
<gene>
    <name evidence="8" type="ORF">EY643_12785</name>
</gene>
<comment type="similarity">
    <text evidence="2">Belongs to the EamA transporter family.</text>
</comment>
<evidence type="ECO:0000256" key="5">
    <source>
        <dbReference type="ARBA" id="ARBA00023136"/>
    </source>
</evidence>
<protein>
    <submittedName>
        <fullName evidence="8">DMT family transporter</fullName>
    </submittedName>
</protein>
<evidence type="ECO:0000256" key="2">
    <source>
        <dbReference type="ARBA" id="ARBA00007362"/>
    </source>
</evidence>
<evidence type="ECO:0000313" key="8">
    <source>
        <dbReference type="EMBL" id="QFU77883.1"/>
    </source>
</evidence>
<dbReference type="AlphaFoldDB" id="A0A5P9NPU1"/>
<dbReference type="PANTHER" id="PTHR32322">
    <property type="entry name" value="INNER MEMBRANE TRANSPORTER"/>
    <property type="match status" value="1"/>
</dbReference>
<feature type="transmembrane region" description="Helical" evidence="6">
    <location>
        <begin position="222"/>
        <end position="243"/>
    </location>
</feature>
<dbReference type="EMBL" id="CP036422">
    <property type="protein sequence ID" value="QFU77883.1"/>
    <property type="molecule type" value="Genomic_DNA"/>
</dbReference>
<dbReference type="Pfam" id="PF00892">
    <property type="entry name" value="EamA"/>
    <property type="match status" value="2"/>
</dbReference>
<evidence type="ECO:0000259" key="7">
    <source>
        <dbReference type="Pfam" id="PF00892"/>
    </source>
</evidence>
<feature type="transmembrane region" description="Helical" evidence="6">
    <location>
        <begin position="110"/>
        <end position="143"/>
    </location>
</feature>
<evidence type="ECO:0000256" key="1">
    <source>
        <dbReference type="ARBA" id="ARBA00004141"/>
    </source>
</evidence>
<keyword evidence="4 6" id="KW-1133">Transmembrane helix</keyword>
<reference evidence="8 9" key="1">
    <citation type="submission" date="2019-02" db="EMBL/GenBank/DDBJ databases">
        <authorList>
            <person name="Li S.-H."/>
        </authorList>
    </citation>
    <scope>NUCLEOTIDE SEQUENCE [LARGE SCALE GENOMIC DNA]</scope>
    <source>
        <strain evidence="8 9">IMCC14385</strain>
    </source>
</reference>
<dbReference type="Proteomes" id="UP000326287">
    <property type="component" value="Chromosome"/>
</dbReference>
<name>A0A5P9NPU1_9GAMM</name>
<dbReference type="GO" id="GO:0016020">
    <property type="term" value="C:membrane"/>
    <property type="evidence" value="ECO:0007669"/>
    <property type="project" value="UniProtKB-SubCell"/>
</dbReference>
<proteinExistence type="inferred from homology"/>
<keyword evidence="3 6" id="KW-0812">Transmembrane</keyword>
<comment type="subcellular location">
    <subcellularLocation>
        <location evidence="1">Membrane</location>
        <topology evidence="1">Multi-pass membrane protein</topology>
    </subcellularLocation>
</comment>
<feature type="transmembrane region" description="Helical" evidence="6">
    <location>
        <begin position="249"/>
        <end position="270"/>
    </location>
</feature>
<feature type="domain" description="EamA" evidence="7">
    <location>
        <begin position="3"/>
        <end position="142"/>
    </location>
</feature>
<keyword evidence="9" id="KW-1185">Reference proteome</keyword>
<feature type="transmembrane region" description="Helical" evidence="6">
    <location>
        <begin position="187"/>
        <end position="210"/>
    </location>
</feature>
<feature type="transmembrane region" description="Helical" evidence="6">
    <location>
        <begin position="29"/>
        <end position="51"/>
    </location>
</feature>
<dbReference type="Gene3D" id="1.10.3730.20">
    <property type="match status" value="1"/>
</dbReference>
<evidence type="ECO:0000256" key="4">
    <source>
        <dbReference type="ARBA" id="ARBA00022989"/>
    </source>
</evidence>
<dbReference type="PANTHER" id="PTHR32322:SF2">
    <property type="entry name" value="EAMA DOMAIN-CONTAINING PROTEIN"/>
    <property type="match status" value="1"/>
</dbReference>
<evidence type="ECO:0000256" key="6">
    <source>
        <dbReference type="SAM" id="Phobius"/>
    </source>
</evidence>
<feature type="transmembrane region" description="Helical" evidence="6">
    <location>
        <begin position="155"/>
        <end position="175"/>
    </location>
</feature>
<dbReference type="InterPro" id="IPR000620">
    <property type="entry name" value="EamA_dom"/>
</dbReference>
<dbReference type="KEGG" id="halc:EY643_12785"/>
<organism evidence="8 9">
    <name type="scientific">Halioglobus maricola</name>
    <dbReference type="NCBI Taxonomy" id="2601894"/>
    <lineage>
        <taxon>Bacteria</taxon>
        <taxon>Pseudomonadati</taxon>
        <taxon>Pseudomonadota</taxon>
        <taxon>Gammaproteobacteria</taxon>
        <taxon>Cellvibrionales</taxon>
        <taxon>Halieaceae</taxon>
        <taxon>Halioglobus</taxon>
    </lineage>
</organism>